<comment type="caution">
    <text evidence="1">The sequence shown here is derived from an EMBL/GenBank/DDBJ whole genome shotgun (WGS) entry which is preliminary data.</text>
</comment>
<evidence type="ECO:0000313" key="1">
    <source>
        <dbReference type="EMBL" id="KAK6187098.1"/>
    </source>
</evidence>
<sequence>MAASGINEHMEARRKQKFLDMQANKKKQFIDAYNSNPDNILLEQREQVQQMSYNMEGDGIRKVGSPPGITDKDIQKYRTGKTKLVVYSAKLPDRLSSINYSQQW</sequence>
<organism evidence="1 2">
    <name type="scientific">Patella caerulea</name>
    <name type="common">Rayed Mediterranean limpet</name>
    <dbReference type="NCBI Taxonomy" id="87958"/>
    <lineage>
        <taxon>Eukaryota</taxon>
        <taxon>Metazoa</taxon>
        <taxon>Spiralia</taxon>
        <taxon>Lophotrochozoa</taxon>
        <taxon>Mollusca</taxon>
        <taxon>Gastropoda</taxon>
        <taxon>Patellogastropoda</taxon>
        <taxon>Patelloidea</taxon>
        <taxon>Patellidae</taxon>
        <taxon>Patella</taxon>
    </lineage>
</organism>
<keyword evidence="2" id="KW-1185">Reference proteome</keyword>
<dbReference type="EMBL" id="JAZGQO010000004">
    <property type="protein sequence ID" value="KAK6187098.1"/>
    <property type="molecule type" value="Genomic_DNA"/>
</dbReference>
<accession>A0AAN8K7B0</accession>
<gene>
    <name evidence="1" type="ORF">SNE40_005196</name>
</gene>
<dbReference type="AlphaFoldDB" id="A0AAN8K7B0"/>
<evidence type="ECO:0000313" key="2">
    <source>
        <dbReference type="Proteomes" id="UP001347796"/>
    </source>
</evidence>
<protein>
    <submittedName>
        <fullName evidence="1">Uncharacterized protein</fullName>
    </submittedName>
</protein>
<dbReference type="Proteomes" id="UP001347796">
    <property type="component" value="Unassembled WGS sequence"/>
</dbReference>
<reference evidence="1 2" key="1">
    <citation type="submission" date="2024-01" db="EMBL/GenBank/DDBJ databases">
        <title>The genome of the rayed Mediterranean limpet Patella caerulea (Linnaeus, 1758).</title>
        <authorList>
            <person name="Anh-Thu Weber A."/>
            <person name="Halstead-Nussloch G."/>
        </authorList>
    </citation>
    <scope>NUCLEOTIDE SEQUENCE [LARGE SCALE GENOMIC DNA]</scope>
    <source>
        <strain evidence="1">AATW-2023a</strain>
        <tissue evidence="1">Whole specimen</tissue>
    </source>
</reference>
<proteinExistence type="predicted"/>
<name>A0AAN8K7B0_PATCE</name>